<keyword evidence="3" id="KW-1185">Reference proteome</keyword>
<sequence length="691" mass="78497">MICACCRFVLGTQQDYGLITGNRGWKDPEEPHHRDCKSLTASVDAGCYICNRLWAALDMDARQDIRQLSAESTKRESTEETEPPLTSGFLTNGAQFAYPSAYILHVALDYSKASPVKKSPPKGFARAEILLLPQEFYASQHKVGSHSRSTRSDYTFLVAQRWISECLAEHSNCGAKPHLTTTAQWYPTRLLDTGPLEEESSGCRLTLPNITPVKGPYATLSHCWGVAKSFSLTTDNYTQLLQDIPLDTLPQLYQDAIEATRRLNLRYLWIDSLCIIQQGDKFVDWRKESADMNKIYSGSFVNISAADAPDANHPLFHGRNPDAFCSHTIDLPVDSKDTRFLVQDYGFWRTEVSNAVINTRAWVLQERLLSPRVLYFGQRQILWECQQKEDAEIYPEGLLIDLSRFPSRIKGFGNSLVGWRPRDHGQVSKYHYWCNIVKAYTRAKLTFPGDKLVALSAVAKTVRELLEDRYVAGMWRRYLERELLWTVVPNEAQARPSAYRAPSWSWAAVDGQITPAIMDPEAVEVLIEVQDLHLDYVTSDTTGLISAGWLRLWGVLKKVELLPDATLGIHGNIHRSLMMVVNDVPVSVRADSAMMEYQPHVYFDDSQEWASIQNHRPKLFCVPAGRRTGNDGSIYVLLLQLQDRKEGIFRRIGIARGWGKELRESLLVRNAKERTLPCVKYEEGRHLVQIV</sequence>
<dbReference type="GeneID" id="85459924"/>
<dbReference type="PANTHER" id="PTHR33112">
    <property type="entry name" value="DOMAIN PROTEIN, PUTATIVE-RELATED"/>
    <property type="match status" value="1"/>
</dbReference>
<dbReference type="EMBL" id="JAHMHR010000032">
    <property type="protein sequence ID" value="KAK1673243.1"/>
    <property type="molecule type" value="Genomic_DNA"/>
</dbReference>
<dbReference type="InterPro" id="IPR010730">
    <property type="entry name" value="HET"/>
</dbReference>
<evidence type="ECO:0000313" key="2">
    <source>
        <dbReference type="EMBL" id="KAK1673243.1"/>
    </source>
</evidence>
<dbReference type="RefSeq" id="XP_060427246.1">
    <property type="nucleotide sequence ID" value="XM_060575398.1"/>
</dbReference>
<dbReference type="AlphaFoldDB" id="A0AAJ0AIU5"/>
<evidence type="ECO:0000313" key="3">
    <source>
        <dbReference type="Proteomes" id="UP001224890"/>
    </source>
</evidence>
<feature type="domain" description="Heterokaryon incompatibility" evidence="1">
    <location>
        <begin position="217"/>
        <end position="366"/>
    </location>
</feature>
<accession>A0AAJ0AIU5</accession>
<protein>
    <submittedName>
        <fullName evidence="2">Heterokaryon incompatibility protein-domain-containing protein</fullName>
    </submittedName>
</protein>
<proteinExistence type="predicted"/>
<dbReference type="PANTHER" id="PTHR33112:SF11">
    <property type="entry name" value="HETEROKARYON INCOMPATIBILITY DOMAIN-CONTAINING PROTEIN"/>
    <property type="match status" value="1"/>
</dbReference>
<gene>
    <name evidence="2" type="ORF">BDP55DRAFT_670645</name>
</gene>
<name>A0AAJ0AIU5_9PEZI</name>
<organism evidence="2 3">
    <name type="scientific">Colletotrichum godetiae</name>
    <dbReference type="NCBI Taxonomy" id="1209918"/>
    <lineage>
        <taxon>Eukaryota</taxon>
        <taxon>Fungi</taxon>
        <taxon>Dikarya</taxon>
        <taxon>Ascomycota</taxon>
        <taxon>Pezizomycotina</taxon>
        <taxon>Sordariomycetes</taxon>
        <taxon>Hypocreomycetidae</taxon>
        <taxon>Glomerellales</taxon>
        <taxon>Glomerellaceae</taxon>
        <taxon>Colletotrichum</taxon>
        <taxon>Colletotrichum acutatum species complex</taxon>
    </lineage>
</organism>
<dbReference type="Pfam" id="PF06985">
    <property type="entry name" value="HET"/>
    <property type="match status" value="1"/>
</dbReference>
<reference evidence="2" key="1">
    <citation type="submission" date="2021-06" db="EMBL/GenBank/DDBJ databases">
        <title>Comparative genomics, transcriptomics and evolutionary studies reveal genomic signatures of adaptation to plant cell wall in hemibiotrophic fungi.</title>
        <authorList>
            <consortium name="DOE Joint Genome Institute"/>
            <person name="Baroncelli R."/>
            <person name="Diaz J.F."/>
            <person name="Benocci T."/>
            <person name="Peng M."/>
            <person name="Battaglia E."/>
            <person name="Haridas S."/>
            <person name="Andreopoulos W."/>
            <person name="Labutti K."/>
            <person name="Pangilinan J."/>
            <person name="Floch G.L."/>
            <person name="Makela M.R."/>
            <person name="Henrissat B."/>
            <person name="Grigoriev I.V."/>
            <person name="Crouch J.A."/>
            <person name="De Vries R.P."/>
            <person name="Sukno S.A."/>
            <person name="Thon M.R."/>
        </authorList>
    </citation>
    <scope>NUCLEOTIDE SEQUENCE</scope>
    <source>
        <strain evidence="2">CBS 193.32</strain>
    </source>
</reference>
<evidence type="ECO:0000259" key="1">
    <source>
        <dbReference type="Pfam" id="PF06985"/>
    </source>
</evidence>
<comment type="caution">
    <text evidence="2">The sequence shown here is derived from an EMBL/GenBank/DDBJ whole genome shotgun (WGS) entry which is preliminary data.</text>
</comment>
<dbReference type="Proteomes" id="UP001224890">
    <property type="component" value="Unassembled WGS sequence"/>
</dbReference>